<feature type="transmembrane region" description="Helical" evidence="7">
    <location>
        <begin position="175"/>
        <end position="196"/>
    </location>
</feature>
<keyword evidence="4 7" id="KW-1133">Transmembrane helix</keyword>
<dbReference type="GO" id="GO:0071578">
    <property type="term" value="P:zinc ion import across plasma membrane"/>
    <property type="evidence" value="ECO:0007669"/>
    <property type="project" value="TreeGrafter"/>
</dbReference>
<dbReference type="Proteomes" id="UP000604046">
    <property type="component" value="Unassembled WGS sequence"/>
</dbReference>
<dbReference type="PANTHER" id="PTHR12191">
    <property type="entry name" value="SOLUTE CARRIER FAMILY 39"/>
    <property type="match status" value="1"/>
</dbReference>
<keyword evidence="3 7" id="KW-0812">Transmembrane</keyword>
<keyword evidence="5 7" id="KW-0472">Membrane</keyword>
<feature type="compositionally biased region" description="Basic and acidic residues" evidence="6">
    <location>
        <begin position="480"/>
        <end position="489"/>
    </location>
</feature>
<feature type="transmembrane region" description="Helical" evidence="7">
    <location>
        <begin position="235"/>
        <end position="260"/>
    </location>
</feature>
<evidence type="ECO:0000256" key="3">
    <source>
        <dbReference type="ARBA" id="ARBA00022692"/>
    </source>
</evidence>
<evidence type="ECO:0000256" key="1">
    <source>
        <dbReference type="ARBA" id="ARBA00004141"/>
    </source>
</evidence>
<feature type="transmembrane region" description="Helical" evidence="7">
    <location>
        <begin position="208"/>
        <end position="229"/>
    </location>
</feature>
<name>A0A812QAY3_9DINO</name>
<feature type="transmembrane region" description="Helical" evidence="7">
    <location>
        <begin position="404"/>
        <end position="424"/>
    </location>
</feature>
<gene>
    <name evidence="9" type="primary">SLC39A12</name>
    <name evidence="9" type="ORF">SNAT2548_LOCUS21008</name>
</gene>
<comment type="caution">
    <text evidence="9">The sequence shown here is derived from an EMBL/GenBank/DDBJ whole genome shotgun (WGS) entry which is preliminary data.</text>
</comment>
<dbReference type="Pfam" id="PF02535">
    <property type="entry name" value="Zip"/>
    <property type="match status" value="1"/>
</dbReference>
<keyword evidence="8" id="KW-0732">Signal</keyword>
<dbReference type="InterPro" id="IPR003689">
    <property type="entry name" value="ZIP"/>
</dbReference>
<protein>
    <submittedName>
        <fullName evidence="9">SLC39A12 protein</fullName>
    </submittedName>
</protein>
<feature type="transmembrane region" description="Helical" evidence="7">
    <location>
        <begin position="370"/>
        <end position="392"/>
    </location>
</feature>
<evidence type="ECO:0000256" key="6">
    <source>
        <dbReference type="SAM" id="MobiDB-lite"/>
    </source>
</evidence>
<dbReference type="GO" id="GO:0140410">
    <property type="term" value="F:monoatomic cation:bicarbonate symporter activity"/>
    <property type="evidence" value="ECO:0007669"/>
    <property type="project" value="TreeGrafter"/>
</dbReference>
<evidence type="ECO:0000313" key="10">
    <source>
        <dbReference type="Proteomes" id="UP000604046"/>
    </source>
</evidence>
<feature type="region of interest" description="Disordered" evidence="6">
    <location>
        <begin position="468"/>
        <end position="489"/>
    </location>
</feature>
<comment type="similarity">
    <text evidence="2">Belongs to the ZIP transporter (TC 2.A.5) family.</text>
</comment>
<evidence type="ECO:0000313" key="9">
    <source>
        <dbReference type="EMBL" id="CAE7385117.1"/>
    </source>
</evidence>
<evidence type="ECO:0000256" key="4">
    <source>
        <dbReference type="ARBA" id="ARBA00022989"/>
    </source>
</evidence>
<dbReference type="EMBL" id="CAJNDS010002233">
    <property type="protein sequence ID" value="CAE7385117.1"/>
    <property type="molecule type" value="Genomic_DNA"/>
</dbReference>
<dbReference type="GO" id="GO:0005886">
    <property type="term" value="C:plasma membrane"/>
    <property type="evidence" value="ECO:0007669"/>
    <property type="project" value="TreeGrafter"/>
</dbReference>
<dbReference type="PANTHER" id="PTHR12191:SF37">
    <property type="entry name" value="ZINC TRANSPORTER FOI"/>
    <property type="match status" value="1"/>
</dbReference>
<comment type="subcellular location">
    <subcellularLocation>
        <location evidence="1">Membrane</location>
        <topology evidence="1">Multi-pass membrane protein</topology>
    </subcellularLocation>
</comment>
<evidence type="ECO:0000256" key="2">
    <source>
        <dbReference type="ARBA" id="ARBA00006939"/>
    </source>
</evidence>
<feature type="chain" id="PRO_5032396151" evidence="8">
    <location>
        <begin position="18"/>
        <end position="489"/>
    </location>
</feature>
<sequence>MAVRAASLALLLGMGQALTCPWEELWEWVGVYHVHEGGHLLWSSEKKGGAYANATMKLVIRKAWHADVSGIREQEGAAATAWAGTFIQATTNTVLRPNNAYVLNFDVDSWVSVFKIEAEAETNLAFFAEHLPTEFADRLEKFLINEEGEDMTAAADQSAASCSVEPFESGGIGEVLAASFLACVPTLMGIGLLCCACKGRLSEKVSTIIHFVNAAASGVLFGAALFLLLPEAHHMLGASFSGEAAAAAYWGSMIILGWVLGATTHHIGGVVELLGCCGGRAAPQTAADEVKEVKEEGLEEKPLKSDWAVAAPVILGDLFHNLADGMLIGAAFRACGSSFGWKLVLASLAHEVPQEMADFFVLVRKAGLKWTWATLLNFLSGLGAVLGAVIAYSAQTSNGVQGSIMAGGAGVFLFVAATELGPAVSHLRKDSSSPLLSSLMTLLLFLLGAAAIGLVLLDHEHCYAPYPGEAETGDTGSGEEDLHNGHAHR</sequence>
<dbReference type="OrthoDB" id="6096490at2759"/>
<evidence type="ECO:0000256" key="8">
    <source>
        <dbReference type="SAM" id="SignalP"/>
    </source>
</evidence>
<organism evidence="9 10">
    <name type="scientific">Symbiodinium natans</name>
    <dbReference type="NCBI Taxonomy" id="878477"/>
    <lineage>
        <taxon>Eukaryota</taxon>
        <taxon>Sar</taxon>
        <taxon>Alveolata</taxon>
        <taxon>Dinophyceae</taxon>
        <taxon>Suessiales</taxon>
        <taxon>Symbiodiniaceae</taxon>
        <taxon>Symbiodinium</taxon>
    </lineage>
</organism>
<evidence type="ECO:0000256" key="7">
    <source>
        <dbReference type="SAM" id="Phobius"/>
    </source>
</evidence>
<dbReference type="GO" id="GO:0030003">
    <property type="term" value="P:intracellular monoatomic cation homeostasis"/>
    <property type="evidence" value="ECO:0007669"/>
    <property type="project" value="TreeGrafter"/>
</dbReference>
<keyword evidence="10" id="KW-1185">Reference proteome</keyword>
<accession>A0A812QAY3</accession>
<dbReference type="InterPro" id="IPR050799">
    <property type="entry name" value="ZIP_Transporter"/>
</dbReference>
<dbReference type="AlphaFoldDB" id="A0A812QAY3"/>
<evidence type="ECO:0000256" key="5">
    <source>
        <dbReference type="ARBA" id="ARBA00023136"/>
    </source>
</evidence>
<feature type="signal peptide" evidence="8">
    <location>
        <begin position="1"/>
        <end position="17"/>
    </location>
</feature>
<feature type="transmembrane region" description="Helical" evidence="7">
    <location>
        <begin position="436"/>
        <end position="457"/>
    </location>
</feature>
<dbReference type="GO" id="GO:0005385">
    <property type="term" value="F:zinc ion transmembrane transporter activity"/>
    <property type="evidence" value="ECO:0007669"/>
    <property type="project" value="TreeGrafter"/>
</dbReference>
<reference evidence="9" key="1">
    <citation type="submission" date="2021-02" db="EMBL/GenBank/DDBJ databases">
        <authorList>
            <person name="Dougan E. K."/>
            <person name="Rhodes N."/>
            <person name="Thang M."/>
            <person name="Chan C."/>
        </authorList>
    </citation>
    <scope>NUCLEOTIDE SEQUENCE</scope>
</reference>
<proteinExistence type="inferred from homology"/>